<protein>
    <submittedName>
        <fullName evidence="1">Uncharacterized protein</fullName>
    </submittedName>
</protein>
<name>A0AB39CCI4_9VIRU</name>
<reference evidence="1" key="1">
    <citation type="submission" date="2024-07" db="EMBL/GenBank/DDBJ databases">
        <authorList>
            <person name="Bringhurst R.M."/>
            <person name="Homer T.E."/>
        </authorList>
    </citation>
    <scope>NUCLEOTIDE SEQUENCE</scope>
</reference>
<sequence>MNSPKDSSLPFPENKSFEEILTDIGGGVLLNPTPEPHRHVDTSMTPDEACAASFGARYMLLRMRKLHDPEDVVRAALPLMEKPHDK</sequence>
<dbReference type="EMBL" id="PQ015378">
    <property type="protein sequence ID" value="XDJ14566.1"/>
    <property type="molecule type" value="Genomic_DNA"/>
</dbReference>
<proteinExistence type="predicted"/>
<organism evidence="1">
    <name type="scientific">Pseudomonas phage RVTF4</name>
    <dbReference type="NCBI Taxonomy" id="3236931"/>
    <lineage>
        <taxon>Viruses</taxon>
    </lineage>
</organism>
<accession>A0AB39CCI4</accession>
<evidence type="ECO:0000313" key="1">
    <source>
        <dbReference type="EMBL" id="XDJ14566.1"/>
    </source>
</evidence>